<dbReference type="InterPro" id="IPR039727">
    <property type="entry name" value="SE/Ars2"/>
</dbReference>
<reference evidence="1 2" key="1">
    <citation type="submission" date="2005-09" db="EMBL/GenBank/DDBJ databases">
        <authorList>
            <person name="Mural R.J."/>
            <person name="Li P.W."/>
            <person name="Adams M.D."/>
            <person name="Amanatides P.G."/>
            <person name="Baden-Tillson H."/>
            <person name="Barnstead M."/>
            <person name="Chin S.H."/>
            <person name="Dew I."/>
            <person name="Evans C.A."/>
            <person name="Ferriera S."/>
            <person name="Flanigan M."/>
            <person name="Fosler C."/>
            <person name="Glodek A."/>
            <person name="Gu Z."/>
            <person name="Holt R.A."/>
            <person name="Jennings D."/>
            <person name="Kraft C.L."/>
            <person name="Lu F."/>
            <person name="Nguyen T."/>
            <person name="Nusskern D.R."/>
            <person name="Pfannkoch C.M."/>
            <person name="Sitter C."/>
            <person name="Sutton G.G."/>
            <person name="Venter J.C."/>
            <person name="Wang Z."/>
            <person name="Woodage T."/>
            <person name="Zheng X.H."/>
            <person name="Zhong F."/>
        </authorList>
    </citation>
    <scope>NUCLEOTIDE SEQUENCE [LARGE SCALE GENOMIC DNA]</scope>
    <source>
        <strain>BN</strain>
        <strain evidence="2">Sprague-Dawley</strain>
    </source>
</reference>
<dbReference type="PANTHER" id="PTHR13165:SF0">
    <property type="entry name" value="SERRATE RNA EFFECTOR MOLECULE HOMOLOG"/>
    <property type="match status" value="1"/>
</dbReference>
<evidence type="ECO:0000313" key="1">
    <source>
        <dbReference type="EMBL" id="EDL97623.1"/>
    </source>
</evidence>
<sequence>MRNIAPNISRAEIISLCKRYPGFMRVALSEPQPERRFFRRGWVTFDRSVNIKEICWNLQNIRV</sequence>
<dbReference type="AlphaFoldDB" id="A6K012"/>
<feature type="non-terminal residue" evidence="1">
    <location>
        <position position="63"/>
    </location>
</feature>
<evidence type="ECO:0000313" key="2">
    <source>
        <dbReference type="Proteomes" id="UP000234681"/>
    </source>
</evidence>
<dbReference type="PANTHER" id="PTHR13165">
    <property type="entry name" value="ARSENITE-RESISTANCE PROTEIN 2"/>
    <property type="match status" value="1"/>
</dbReference>
<proteinExistence type="predicted"/>
<name>A6K012_RAT</name>
<dbReference type="EMBL" id="CH474009">
    <property type="protein sequence ID" value="EDL97623.1"/>
    <property type="molecule type" value="Genomic_DNA"/>
</dbReference>
<dbReference type="Proteomes" id="UP000234681">
    <property type="component" value="Chromosome X"/>
</dbReference>
<organism evidence="1 2">
    <name type="scientific">Rattus norvegicus</name>
    <name type="common">Rat</name>
    <dbReference type="NCBI Taxonomy" id="10116"/>
    <lineage>
        <taxon>Eukaryota</taxon>
        <taxon>Metazoa</taxon>
        <taxon>Chordata</taxon>
        <taxon>Craniata</taxon>
        <taxon>Vertebrata</taxon>
        <taxon>Euteleostomi</taxon>
        <taxon>Mammalia</taxon>
        <taxon>Eutheria</taxon>
        <taxon>Euarchontoglires</taxon>
        <taxon>Glires</taxon>
        <taxon>Rodentia</taxon>
        <taxon>Myomorpha</taxon>
        <taxon>Muroidea</taxon>
        <taxon>Muridae</taxon>
        <taxon>Murinae</taxon>
        <taxon>Rattus</taxon>
    </lineage>
</organism>
<protein>
    <submittedName>
        <fullName evidence="1">RCG42917</fullName>
    </submittedName>
</protein>
<gene>
    <name evidence="1" type="ORF">rCG_42917</name>
</gene>
<accession>A6K012</accession>